<dbReference type="InterPro" id="IPR020046">
    <property type="entry name" value="5-3_exonucl_a-hlix_arch_N"/>
</dbReference>
<dbReference type="InterPro" id="IPR029060">
    <property type="entry name" value="PIN-like_dom_sf"/>
</dbReference>
<dbReference type="FunFam" id="1.10.150.20:FF:000003">
    <property type="entry name" value="DNA polymerase I"/>
    <property type="match status" value="1"/>
</dbReference>
<dbReference type="AlphaFoldDB" id="A0A1G1Z4V1"/>
<dbReference type="SMART" id="SM00279">
    <property type="entry name" value="HhH2"/>
    <property type="match status" value="1"/>
</dbReference>
<dbReference type="Gene3D" id="1.10.150.20">
    <property type="entry name" value="5' to 3' exonuclease, C-terminal subdomain"/>
    <property type="match status" value="1"/>
</dbReference>
<dbReference type="Gene3D" id="3.40.50.1010">
    <property type="entry name" value="5'-nuclease"/>
    <property type="match status" value="1"/>
</dbReference>
<dbReference type="Pfam" id="PF01367">
    <property type="entry name" value="5_3_exonuc"/>
    <property type="match status" value="1"/>
</dbReference>
<dbReference type="InterPro" id="IPR038969">
    <property type="entry name" value="FEN"/>
</dbReference>
<evidence type="ECO:0000256" key="2">
    <source>
        <dbReference type="ARBA" id="ARBA00022801"/>
    </source>
</evidence>
<comment type="caution">
    <text evidence="5">The sequence shown here is derived from an EMBL/GenBank/DDBJ whole genome shotgun (WGS) entry which is preliminary data.</text>
</comment>
<dbReference type="SMART" id="SM00475">
    <property type="entry name" value="53EXOc"/>
    <property type="match status" value="1"/>
</dbReference>
<evidence type="ECO:0000313" key="6">
    <source>
        <dbReference type="Proteomes" id="UP000178515"/>
    </source>
</evidence>
<dbReference type="InterPro" id="IPR002421">
    <property type="entry name" value="5-3_exonuclease"/>
</dbReference>
<keyword evidence="2" id="KW-0378">Hydrolase</keyword>
<dbReference type="SUPFAM" id="SSF47807">
    <property type="entry name" value="5' to 3' exonuclease, C-terminal subdomain"/>
    <property type="match status" value="1"/>
</dbReference>
<dbReference type="PANTHER" id="PTHR42646:SF2">
    <property type="entry name" value="5'-3' EXONUCLEASE FAMILY PROTEIN"/>
    <property type="match status" value="1"/>
</dbReference>
<dbReference type="Pfam" id="PF02739">
    <property type="entry name" value="5_3_exonuc_N"/>
    <property type="match status" value="1"/>
</dbReference>
<dbReference type="InterPro" id="IPR020045">
    <property type="entry name" value="DNA_polI_H3TH"/>
</dbReference>
<dbReference type="CDD" id="cd09898">
    <property type="entry name" value="H3TH_53EXO"/>
    <property type="match status" value="1"/>
</dbReference>
<dbReference type="STRING" id="1797689.A3F24_00920"/>
<dbReference type="PANTHER" id="PTHR42646">
    <property type="entry name" value="FLAP ENDONUCLEASE XNI"/>
    <property type="match status" value="1"/>
</dbReference>
<evidence type="ECO:0000313" key="5">
    <source>
        <dbReference type="EMBL" id="OGY59635.1"/>
    </source>
</evidence>
<evidence type="ECO:0000256" key="3">
    <source>
        <dbReference type="ARBA" id="ARBA00023125"/>
    </source>
</evidence>
<sequence>MKTLLLIDANSLIHRAFHALPPLTSLSGEPTGALYGFSSIILKILTERKPDYIAAAFDRPEPTFREQQFKDYKATRPETPHDLRRQIGLCHNLLETLTIMTFEEPGFEADDFLGSLVNQFRTTPELRIIVLTGDLDLLQLVDDEKVFVETPHKGVSQTTLYDEKAVVQRFGVSSKHIPDYKGLVGDTSDNIPGVKGIGPTTATRLLKQFEDLDRLYEALQGSFFETASGRDKKLYEKLLNARDTAFLSRELARLRLDAPLNSVSLHDLSSRGLSLEKLIPFFEQFGFKSLINRIS</sequence>
<gene>
    <name evidence="5" type="ORF">A3F24_00920</name>
</gene>
<name>A0A1G1Z4V1_9BACT</name>
<accession>A0A1G1Z4V1</accession>
<dbReference type="GO" id="GO:0008409">
    <property type="term" value="F:5'-3' exonuclease activity"/>
    <property type="evidence" value="ECO:0007669"/>
    <property type="project" value="InterPro"/>
</dbReference>
<dbReference type="EMBL" id="MHIX01000012">
    <property type="protein sequence ID" value="OGY59635.1"/>
    <property type="molecule type" value="Genomic_DNA"/>
</dbReference>
<organism evidence="5 6">
    <name type="scientific">Candidatus Colwellbacteria bacterium RIFCSPHIGHO2_12_FULL_44_17</name>
    <dbReference type="NCBI Taxonomy" id="1797689"/>
    <lineage>
        <taxon>Bacteria</taxon>
        <taxon>Candidatus Colwelliibacteriota</taxon>
    </lineage>
</organism>
<dbReference type="SUPFAM" id="SSF88723">
    <property type="entry name" value="PIN domain-like"/>
    <property type="match status" value="1"/>
</dbReference>
<keyword evidence="3" id="KW-0238">DNA-binding</keyword>
<keyword evidence="1" id="KW-0540">Nuclease</keyword>
<reference evidence="5 6" key="1">
    <citation type="journal article" date="2016" name="Nat. Commun.">
        <title>Thousands of microbial genomes shed light on interconnected biogeochemical processes in an aquifer system.</title>
        <authorList>
            <person name="Anantharaman K."/>
            <person name="Brown C.T."/>
            <person name="Hug L.A."/>
            <person name="Sharon I."/>
            <person name="Castelle C.J."/>
            <person name="Probst A.J."/>
            <person name="Thomas B.C."/>
            <person name="Singh A."/>
            <person name="Wilkins M.J."/>
            <person name="Karaoz U."/>
            <person name="Brodie E.L."/>
            <person name="Williams K.H."/>
            <person name="Hubbard S.S."/>
            <person name="Banfield J.F."/>
        </authorList>
    </citation>
    <scope>NUCLEOTIDE SEQUENCE [LARGE SCALE GENOMIC DNA]</scope>
</reference>
<feature type="domain" description="5'-3' exonuclease" evidence="4">
    <location>
        <begin position="1"/>
        <end position="270"/>
    </location>
</feature>
<dbReference type="CDD" id="cd09859">
    <property type="entry name" value="PIN_53EXO"/>
    <property type="match status" value="1"/>
</dbReference>
<protein>
    <recommendedName>
        <fullName evidence="4">5'-3' exonuclease domain-containing protein</fullName>
    </recommendedName>
</protein>
<dbReference type="InterPro" id="IPR008918">
    <property type="entry name" value="HhH2"/>
</dbReference>
<evidence type="ECO:0000256" key="1">
    <source>
        <dbReference type="ARBA" id="ARBA00022722"/>
    </source>
</evidence>
<evidence type="ECO:0000259" key="4">
    <source>
        <dbReference type="SMART" id="SM00475"/>
    </source>
</evidence>
<dbReference type="GO" id="GO:0017108">
    <property type="term" value="F:5'-flap endonuclease activity"/>
    <property type="evidence" value="ECO:0007669"/>
    <property type="project" value="InterPro"/>
</dbReference>
<dbReference type="GO" id="GO:0033567">
    <property type="term" value="P:DNA replication, Okazaki fragment processing"/>
    <property type="evidence" value="ECO:0007669"/>
    <property type="project" value="InterPro"/>
</dbReference>
<dbReference type="Proteomes" id="UP000178515">
    <property type="component" value="Unassembled WGS sequence"/>
</dbReference>
<dbReference type="GO" id="GO:0003677">
    <property type="term" value="F:DNA binding"/>
    <property type="evidence" value="ECO:0007669"/>
    <property type="project" value="UniProtKB-KW"/>
</dbReference>
<dbReference type="InterPro" id="IPR036279">
    <property type="entry name" value="5-3_exonuclease_C_sf"/>
</dbReference>
<proteinExistence type="predicted"/>